<reference evidence="7" key="2">
    <citation type="submission" date="2021-03" db="EMBL/GenBank/DDBJ databases">
        <authorList>
            <person name="Jaffe A."/>
        </authorList>
    </citation>
    <scope>NUCLEOTIDE SEQUENCE</scope>
    <source>
        <strain evidence="7">RIFCSPLOWO2_01_FULL_58_19</strain>
    </source>
</reference>
<gene>
    <name evidence="4" type="primary">rpl30e</name>
    <name evidence="6" type="ORF">HA252_01255</name>
    <name evidence="7" type="ORF">J4203_04770</name>
</gene>
<name>A0A7J4JE21_9ARCH</name>
<evidence type="ECO:0000256" key="2">
    <source>
        <dbReference type="ARBA" id="ARBA00023274"/>
    </source>
</evidence>
<dbReference type="GO" id="GO:0003723">
    <property type="term" value="F:RNA binding"/>
    <property type="evidence" value="ECO:0007669"/>
    <property type="project" value="InterPro"/>
</dbReference>
<dbReference type="EMBL" id="JAGVWE010000004">
    <property type="protein sequence ID" value="MBS3063162.1"/>
    <property type="molecule type" value="Genomic_DNA"/>
</dbReference>
<evidence type="ECO:0000256" key="3">
    <source>
        <dbReference type="ARBA" id="ARBA00035231"/>
    </source>
</evidence>
<proteinExistence type="inferred from homology"/>
<evidence type="ECO:0000313" key="6">
    <source>
        <dbReference type="EMBL" id="HIH16012.1"/>
    </source>
</evidence>
<feature type="domain" description="Ribosomal protein eL8/eL30/eS12/Gadd45" evidence="5">
    <location>
        <begin position="8"/>
        <end position="97"/>
    </location>
</feature>
<keyword evidence="1 4" id="KW-0689">Ribosomal protein</keyword>
<protein>
    <recommendedName>
        <fullName evidence="3 4">Large ribosomal subunit protein eL30</fullName>
    </recommendedName>
</protein>
<dbReference type="AlphaFoldDB" id="A0A7J4JE21"/>
<dbReference type="InterPro" id="IPR039109">
    <property type="entry name" value="Ribosomal_eL30-like"/>
</dbReference>
<dbReference type="HAMAP" id="MF_00481">
    <property type="entry name" value="Ribosomal_eL30"/>
    <property type="match status" value="1"/>
</dbReference>
<comment type="caution">
    <text evidence="6">The sequence shown here is derived from an EMBL/GenBank/DDBJ whole genome shotgun (WGS) entry which is preliminary data.</text>
</comment>
<organism evidence="6 8">
    <name type="scientific">Candidatus Iainarchaeum sp</name>
    <dbReference type="NCBI Taxonomy" id="3101447"/>
    <lineage>
        <taxon>Archaea</taxon>
        <taxon>Candidatus Iainarchaeota</taxon>
        <taxon>Candidatus Iainarchaeia</taxon>
        <taxon>Candidatus Iainarchaeales</taxon>
        <taxon>Candidatus Iainarchaeaceae</taxon>
        <taxon>Candidatus Iainarchaeum</taxon>
    </lineage>
</organism>
<dbReference type="InterPro" id="IPR029064">
    <property type="entry name" value="Ribosomal_eL30-like_sf"/>
</dbReference>
<dbReference type="Proteomes" id="UP000678237">
    <property type="component" value="Unassembled WGS sequence"/>
</dbReference>
<evidence type="ECO:0000313" key="7">
    <source>
        <dbReference type="EMBL" id="MBS3063162.1"/>
    </source>
</evidence>
<dbReference type="InterPro" id="IPR000231">
    <property type="entry name" value="Ribosomal_eL30"/>
</dbReference>
<evidence type="ECO:0000256" key="1">
    <source>
        <dbReference type="ARBA" id="ARBA00022980"/>
    </source>
</evidence>
<dbReference type="NCBIfam" id="NF002172">
    <property type="entry name" value="PRK01018.1"/>
    <property type="match status" value="1"/>
</dbReference>
<dbReference type="PANTHER" id="PTHR11449">
    <property type="entry name" value="RIBOSOMAL PROTEIN L30"/>
    <property type="match status" value="1"/>
</dbReference>
<dbReference type="Pfam" id="PF01248">
    <property type="entry name" value="Ribosomal_L7Ae"/>
    <property type="match status" value="1"/>
</dbReference>
<dbReference type="Proteomes" id="UP000564964">
    <property type="component" value="Unassembled WGS sequence"/>
</dbReference>
<keyword evidence="2 4" id="KW-0687">Ribonucleoprotein</keyword>
<dbReference type="GO" id="GO:0006412">
    <property type="term" value="P:translation"/>
    <property type="evidence" value="ECO:0007669"/>
    <property type="project" value="UniProtKB-UniRule"/>
</dbReference>
<dbReference type="SUPFAM" id="SSF55315">
    <property type="entry name" value="L30e-like"/>
    <property type="match status" value="1"/>
</dbReference>
<reference evidence="6" key="1">
    <citation type="journal article" date="2020" name="bioRxiv">
        <title>A rank-normalized archaeal taxonomy based on genome phylogeny resolves widespread incomplete and uneven classifications.</title>
        <authorList>
            <person name="Rinke C."/>
            <person name="Chuvochina M."/>
            <person name="Mussig A.J."/>
            <person name="Chaumeil P.-A."/>
            <person name="Waite D.W."/>
            <person name="Whitman W.B."/>
            <person name="Parks D.H."/>
            <person name="Hugenholtz P."/>
        </authorList>
    </citation>
    <scope>NUCLEOTIDE SEQUENCE</scope>
    <source>
        <strain evidence="6">UBA10219</strain>
    </source>
</reference>
<reference evidence="7" key="3">
    <citation type="submission" date="2021-05" db="EMBL/GenBank/DDBJ databases">
        <title>Protein family content uncovers lineage relationships and bacterial pathway maintenance mechanisms in DPANN archaea.</title>
        <authorList>
            <person name="Castelle C.J."/>
            <person name="Meheust R."/>
            <person name="Jaffe A.L."/>
            <person name="Seitz K."/>
            <person name="Gong X."/>
            <person name="Baker B.J."/>
            <person name="Banfield J.F."/>
        </authorList>
    </citation>
    <scope>NUCLEOTIDE SEQUENCE</scope>
    <source>
        <strain evidence="7">RIFCSPLOWO2_01_FULL_58_19</strain>
    </source>
</reference>
<dbReference type="GO" id="GO:0003735">
    <property type="term" value="F:structural constituent of ribosome"/>
    <property type="evidence" value="ECO:0007669"/>
    <property type="project" value="InterPro"/>
</dbReference>
<evidence type="ECO:0000313" key="8">
    <source>
        <dbReference type="Proteomes" id="UP000564964"/>
    </source>
</evidence>
<evidence type="ECO:0000259" key="5">
    <source>
        <dbReference type="Pfam" id="PF01248"/>
    </source>
</evidence>
<dbReference type="GO" id="GO:0022625">
    <property type="term" value="C:cytosolic large ribosomal subunit"/>
    <property type="evidence" value="ECO:0007669"/>
    <property type="project" value="InterPro"/>
</dbReference>
<sequence length="105" mass="10963">MAAVDAGKEIRRAVDSGEVFFGRRESEKSILKGDGQLLIISGNIPKLVKEKLQAQASVAGVPVYEFMGTGLELGSVCGKPFSILSMVVVKPGKSNVLSLGGEAKA</sequence>
<accession>A0A7J4JE21</accession>
<dbReference type="InterPro" id="IPR004038">
    <property type="entry name" value="Ribosomal_eL8/eL30/eS12/Gad45"/>
</dbReference>
<dbReference type="Gene3D" id="3.30.1330.30">
    <property type="match status" value="1"/>
</dbReference>
<dbReference type="EMBL" id="DUGH01000029">
    <property type="protein sequence ID" value="HIH16012.1"/>
    <property type="molecule type" value="Genomic_DNA"/>
</dbReference>
<evidence type="ECO:0000256" key="4">
    <source>
        <dbReference type="HAMAP-Rule" id="MF_00481"/>
    </source>
</evidence>
<comment type="similarity">
    <text evidence="4">Belongs to the eukaryotic ribosomal protein eL30 family.</text>
</comment>